<feature type="compositionally biased region" description="Basic and acidic residues" evidence="1">
    <location>
        <begin position="22"/>
        <end position="31"/>
    </location>
</feature>
<keyword evidence="2" id="KW-1185">Reference proteome</keyword>
<dbReference type="OrthoDB" id="5986127at2759"/>
<dbReference type="AlphaFoldDB" id="A0A6P8IE28"/>
<dbReference type="KEGG" id="aten:116299446"/>
<sequence length="353" mass="41406">MARTSGKERLERSIERRKRLNRERARRFYENRKKKRSPSFNRQTKKRLLEKVRKILPSTPEKKASIVKSLLESPNSRQILIESGHVNTEKDTHEQQRISTVTSAINNVREAITTIKHKRNSDARVAETTTNWTYLTRKTRNDAVPEERKLAFNFWSDKGISRPTGNKRDISRLRVGPRQYIEHEKQILEKTQTEVFLAFKQMYPNIEIGQRKLQLISKETSPGEMFEYFIHLLESYPAHQFRANWQNAELKKLIDNLPLGHVCCIHDYSENYSCQHQDQIQSLYYGQVQVSIHVTVMHRHAIKEIDGEESTPDDPAVITEHLYVISPDTKHDSHSVHNCRSHLAVFEGHRMCC</sequence>
<dbReference type="Proteomes" id="UP000515163">
    <property type="component" value="Unplaced"/>
</dbReference>
<dbReference type="PANTHER" id="PTHR46601">
    <property type="entry name" value="ULP_PROTEASE DOMAIN-CONTAINING PROTEIN"/>
    <property type="match status" value="1"/>
</dbReference>
<reference evidence="3" key="1">
    <citation type="submission" date="2025-08" db="UniProtKB">
        <authorList>
            <consortium name="RefSeq"/>
        </authorList>
    </citation>
    <scope>IDENTIFICATION</scope>
    <source>
        <tissue evidence="3">Tentacle</tissue>
    </source>
</reference>
<evidence type="ECO:0000313" key="3">
    <source>
        <dbReference type="RefSeq" id="XP_031563965.1"/>
    </source>
</evidence>
<name>A0A6P8IE28_ACTTE</name>
<dbReference type="InParanoid" id="A0A6P8IE28"/>
<accession>A0A6P8IE28</accession>
<dbReference type="RefSeq" id="XP_031563965.1">
    <property type="nucleotide sequence ID" value="XM_031708105.1"/>
</dbReference>
<feature type="compositionally biased region" description="Basic residues" evidence="1">
    <location>
        <begin position="32"/>
        <end position="45"/>
    </location>
</feature>
<evidence type="ECO:0000313" key="2">
    <source>
        <dbReference type="Proteomes" id="UP000515163"/>
    </source>
</evidence>
<dbReference type="GeneID" id="116299446"/>
<feature type="region of interest" description="Disordered" evidence="1">
    <location>
        <begin position="1"/>
        <end position="45"/>
    </location>
</feature>
<dbReference type="PANTHER" id="PTHR46601:SF1">
    <property type="entry name" value="ADF-H DOMAIN-CONTAINING PROTEIN"/>
    <property type="match status" value="1"/>
</dbReference>
<proteinExistence type="predicted"/>
<feature type="compositionally biased region" description="Basic and acidic residues" evidence="1">
    <location>
        <begin position="1"/>
        <end position="14"/>
    </location>
</feature>
<protein>
    <submittedName>
        <fullName evidence="3">Uncharacterized protein LOC116299446</fullName>
    </submittedName>
</protein>
<gene>
    <name evidence="3" type="primary">LOC116299446</name>
</gene>
<evidence type="ECO:0000256" key="1">
    <source>
        <dbReference type="SAM" id="MobiDB-lite"/>
    </source>
</evidence>
<organism evidence="2 3">
    <name type="scientific">Actinia tenebrosa</name>
    <name type="common">Australian red waratah sea anemone</name>
    <dbReference type="NCBI Taxonomy" id="6105"/>
    <lineage>
        <taxon>Eukaryota</taxon>
        <taxon>Metazoa</taxon>
        <taxon>Cnidaria</taxon>
        <taxon>Anthozoa</taxon>
        <taxon>Hexacorallia</taxon>
        <taxon>Actiniaria</taxon>
        <taxon>Actiniidae</taxon>
        <taxon>Actinia</taxon>
    </lineage>
</organism>